<dbReference type="PROSITE" id="PS50109">
    <property type="entry name" value="HIS_KIN"/>
    <property type="match status" value="1"/>
</dbReference>
<dbReference type="Gene3D" id="3.30.565.10">
    <property type="entry name" value="Histidine kinase-like ATPase, C-terminal domain"/>
    <property type="match status" value="1"/>
</dbReference>
<evidence type="ECO:0000256" key="2">
    <source>
        <dbReference type="ARBA" id="ARBA00012438"/>
    </source>
</evidence>
<keyword evidence="5" id="KW-0547">Nucleotide-binding</keyword>
<dbReference type="Pfam" id="PF02518">
    <property type="entry name" value="HATPase_c"/>
    <property type="match status" value="1"/>
</dbReference>
<dbReference type="PANTHER" id="PTHR43065">
    <property type="entry name" value="SENSOR HISTIDINE KINASE"/>
    <property type="match status" value="1"/>
</dbReference>
<evidence type="ECO:0000313" key="11">
    <source>
        <dbReference type="Proteomes" id="UP000254519"/>
    </source>
</evidence>
<dbReference type="Proteomes" id="UP000254519">
    <property type="component" value="Unassembled WGS sequence"/>
</dbReference>
<dbReference type="Pfam" id="PF00512">
    <property type="entry name" value="HisKA"/>
    <property type="match status" value="1"/>
</dbReference>
<dbReference type="EMBL" id="UGYZ01000002">
    <property type="protein sequence ID" value="SUJ00211.1"/>
    <property type="molecule type" value="Genomic_DNA"/>
</dbReference>
<keyword evidence="8" id="KW-0902">Two-component regulatory system</keyword>
<dbReference type="SMART" id="SM00388">
    <property type="entry name" value="HisKA"/>
    <property type="match status" value="1"/>
</dbReference>
<dbReference type="SMART" id="SM00387">
    <property type="entry name" value="HATPase_c"/>
    <property type="match status" value="1"/>
</dbReference>
<keyword evidence="6 10" id="KW-0418">Kinase</keyword>
<dbReference type="InterPro" id="IPR036890">
    <property type="entry name" value="HATPase_C_sf"/>
</dbReference>
<proteinExistence type="predicted"/>
<dbReference type="AlphaFoldDB" id="A0A380BEL0"/>
<name>A0A380BEL0_SPOPA</name>
<evidence type="ECO:0000259" key="9">
    <source>
        <dbReference type="PROSITE" id="PS50109"/>
    </source>
</evidence>
<evidence type="ECO:0000313" key="10">
    <source>
        <dbReference type="EMBL" id="SUJ00211.1"/>
    </source>
</evidence>
<dbReference type="EC" id="2.7.13.3" evidence="2"/>
<dbReference type="InterPro" id="IPR004358">
    <property type="entry name" value="Sig_transdc_His_kin-like_C"/>
</dbReference>
<dbReference type="Gene3D" id="1.10.287.130">
    <property type="match status" value="1"/>
</dbReference>
<dbReference type="GO" id="GO:0005524">
    <property type="term" value="F:ATP binding"/>
    <property type="evidence" value="ECO:0007669"/>
    <property type="project" value="UniProtKB-KW"/>
</dbReference>
<organism evidence="10 11">
    <name type="scientific">Sporosarcina pasteurii</name>
    <name type="common">Bacillus pasteurii</name>
    <dbReference type="NCBI Taxonomy" id="1474"/>
    <lineage>
        <taxon>Bacteria</taxon>
        <taxon>Bacillati</taxon>
        <taxon>Bacillota</taxon>
        <taxon>Bacilli</taxon>
        <taxon>Bacillales</taxon>
        <taxon>Caryophanaceae</taxon>
        <taxon>Sporosarcina</taxon>
    </lineage>
</organism>
<keyword evidence="3" id="KW-0597">Phosphoprotein</keyword>
<sequence length="476" mass="53752">MTLEKTQINEDIQFLLKDVNKPLAVVDLSGTIYQANDRFIESFGIGKQSNMKNVIADQSLLTMNDMLTQISDKKRMTLDLQMKLQKDQCSVRVSVLYDESASSMIMLFDLSLINKKRLDIHWGSSFIQSDSLFIISDQEGIIKDMNELSHELFDVPHEHFIGGTIDHVLELFSEKTLNIEKYKQQVAEDGHIETIQQYIHPSEHIRYYKIASFKDDETNLTLTKITDHTEKTMLKQQLAHKGSLLEVGQLAASIAHEIRNPITTLKGFTQLLKATASEETLNYLNVIDDEIQRMELILSEMLFLSKPSSFEKENISVNTLLSDIIRVIYPKATLESIMIVQNFDFGGEPYLLGEEGKLKQVLLNLLKNGLEAMQPGGTLSIYTKKSGQNKINIVIEDTGKGIDENHLKQIFMPYFTTRSSGTGLGLPFVLKTVEDHGGTISVTSELGKGTKFILAFPIIETDKRIPEGEKNEIVTK</sequence>
<feature type="domain" description="Histidine kinase" evidence="9">
    <location>
        <begin position="253"/>
        <end position="460"/>
    </location>
</feature>
<evidence type="ECO:0000256" key="3">
    <source>
        <dbReference type="ARBA" id="ARBA00022553"/>
    </source>
</evidence>
<dbReference type="InterPro" id="IPR005467">
    <property type="entry name" value="His_kinase_dom"/>
</dbReference>
<keyword evidence="4 10" id="KW-0808">Transferase</keyword>
<evidence type="ECO:0000256" key="1">
    <source>
        <dbReference type="ARBA" id="ARBA00000085"/>
    </source>
</evidence>
<evidence type="ECO:0000256" key="6">
    <source>
        <dbReference type="ARBA" id="ARBA00022777"/>
    </source>
</evidence>
<evidence type="ECO:0000256" key="4">
    <source>
        <dbReference type="ARBA" id="ARBA00022679"/>
    </source>
</evidence>
<dbReference type="CDD" id="cd00082">
    <property type="entry name" value="HisKA"/>
    <property type="match status" value="1"/>
</dbReference>
<gene>
    <name evidence="10" type="primary">kinE</name>
    <name evidence="10" type="ORF">NCTC4822_00874</name>
</gene>
<protein>
    <recommendedName>
        <fullName evidence="2">histidine kinase</fullName>
        <ecNumber evidence="2">2.7.13.3</ecNumber>
    </recommendedName>
</protein>
<dbReference type="PANTHER" id="PTHR43065:SF46">
    <property type="entry name" value="C4-DICARBOXYLATE TRANSPORT SENSOR PROTEIN DCTB"/>
    <property type="match status" value="1"/>
</dbReference>
<dbReference type="InterPro" id="IPR036097">
    <property type="entry name" value="HisK_dim/P_sf"/>
</dbReference>
<dbReference type="InterPro" id="IPR003661">
    <property type="entry name" value="HisK_dim/P_dom"/>
</dbReference>
<dbReference type="SUPFAM" id="SSF55874">
    <property type="entry name" value="ATPase domain of HSP90 chaperone/DNA topoisomerase II/histidine kinase"/>
    <property type="match status" value="1"/>
</dbReference>
<dbReference type="InterPro" id="IPR003594">
    <property type="entry name" value="HATPase_dom"/>
</dbReference>
<keyword evidence="7" id="KW-0067">ATP-binding</keyword>
<evidence type="ECO:0000256" key="5">
    <source>
        <dbReference type="ARBA" id="ARBA00022741"/>
    </source>
</evidence>
<evidence type="ECO:0000256" key="7">
    <source>
        <dbReference type="ARBA" id="ARBA00022840"/>
    </source>
</evidence>
<comment type="catalytic activity">
    <reaction evidence="1">
        <text>ATP + protein L-histidine = ADP + protein N-phospho-L-histidine.</text>
        <dbReference type="EC" id="2.7.13.3"/>
    </reaction>
</comment>
<dbReference type="GO" id="GO:0000155">
    <property type="term" value="F:phosphorelay sensor kinase activity"/>
    <property type="evidence" value="ECO:0007669"/>
    <property type="project" value="InterPro"/>
</dbReference>
<accession>A0A380BEL0</accession>
<evidence type="ECO:0000256" key="8">
    <source>
        <dbReference type="ARBA" id="ARBA00023012"/>
    </source>
</evidence>
<keyword evidence="11" id="KW-1185">Reference proteome</keyword>
<dbReference type="PRINTS" id="PR00344">
    <property type="entry name" value="BCTRLSENSOR"/>
</dbReference>
<reference evidence="10 11" key="1">
    <citation type="submission" date="2018-06" db="EMBL/GenBank/DDBJ databases">
        <authorList>
            <consortium name="Pathogen Informatics"/>
            <person name="Doyle S."/>
        </authorList>
    </citation>
    <scope>NUCLEOTIDE SEQUENCE [LARGE SCALE GENOMIC DNA]</scope>
    <source>
        <strain evidence="11">ATCC 11859 / DSM 33 / NCIB 8841 / NCTC 4822</strain>
    </source>
</reference>
<dbReference type="RefSeq" id="WP_166739533.1">
    <property type="nucleotide sequence ID" value="NZ_CP038012.1"/>
</dbReference>
<dbReference type="SUPFAM" id="SSF47384">
    <property type="entry name" value="Homodimeric domain of signal transducing histidine kinase"/>
    <property type="match status" value="1"/>
</dbReference>